<evidence type="ECO:0000313" key="2">
    <source>
        <dbReference type="EMBL" id="MFC0673032.1"/>
    </source>
</evidence>
<dbReference type="InterPro" id="IPR001646">
    <property type="entry name" value="5peptide_repeat"/>
</dbReference>
<gene>
    <name evidence="2" type="ORF">ACFFF6_03575</name>
</gene>
<dbReference type="SUPFAM" id="SSF141571">
    <property type="entry name" value="Pentapeptide repeat-like"/>
    <property type="match status" value="1"/>
</dbReference>
<dbReference type="SUPFAM" id="SSF109854">
    <property type="entry name" value="DinB/YfiT-like putative metalloenzymes"/>
    <property type="match status" value="1"/>
</dbReference>
<reference evidence="2 3" key="1">
    <citation type="submission" date="2024-09" db="EMBL/GenBank/DDBJ databases">
        <authorList>
            <person name="Sun Q."/>
            <person name="Mori K."/>
        </authorList>
    </citation>
    <scope>NUCLEOTIDE SEQUENCE [LARGE SCALE GENOMIC DNA]</scope>
    <source>
        <strain evidence="2 3">CICC 10874</strain>
    </source>
</reference>
<dbReference type="Proteomes" id="UP001589793">
    <property type="component" value="Unassembled WGS sequence"/>
</dbReference>
<dbReference type="Pfam" id="PF00805">
    <property type="entry name" value="Pentapeptide"/>
    <property type="match status" value="1"/>
</dbReference>
<evidence type="ECO:0000313" key="3">
    <source>
        <dbReference type="Proteomes" id="UP001589793"/>
    </source>
</evidence>
<dbReference type="EMBL" id="JBHLSV010000003">
    <property type="protein sequence ID" value="MFC0673032.1"/>
    <property type="molecule type" value="Genomic_DNA"/>
</dbReference>
<evidence type="ECO:0000259" key="1">
    <source>
        <dbReference type="Pfam" id="PF12867"/>
    </source>
</evidence>
<feature type="domain" description="DinB-like" evidence="1">
    <location>
        <begin position="97"/>
        <end position="239"/>
    </location>
</feature>
<dbReference type="Pfam" id="PF12867">
    <property type="entry name" value="DinB_2"/>
    <property type="match status" value="1"/>
</dbReference>
<name>A0ABV6R9I4_9MICO</name>
<sequence length="250" mass="27926">MVIYDGPQDLRRAVLIDVDLSGARLVRTNLAGATMRGADVTGTEIDSPWLLEDEGATLVINGVDVVPYLQAELDRRWPGRALRHAEDPEGLREAWTALEATWRRTIDQALAMPDGSVDAKVDGEWSFSQTLRHLVMAIDTWLGRAVLRREDALHPIGQPHADYEADGYDMSVFAPGIPDIGAVLAVLDEKFTMVRSFLAEATADVLEAPRRSPWDPRREVSVRSCLHVILNEGWEHHRYAVRDLEELAQS</sequence>
<organism evidence="2 3">
    <name type="scientific">Brachybacterium hainanense</name>
    <dbReference type="NCBI Taxonomy" id="1541174"/>
    <lineage>
        <taxon>Bacteria</taxon>
        <taxon>Bacillati</taxon>
        <taxon>Actinomycetota</taxon>
        <taxon>Actinomycetes</taxon>
        <taxon>Micrococcales</taxon>
        <taxon>Dermabacteraceae</taxon>
        <taxon>Brachybacterium</taxon>
    </lineage>
</organism>
<dbReference type="InterPro" id="IPR034660">
    <property type="entry name" value="DinB/YfiT-like"/>
</dbReference>
<dbReference type="Gene3D" id="2.160.20.80">
    <property type="entry name" value="E3 ubiquitin-protein ligase SopA"/>
    <property type="match status" value="1"/>
</dbReference>
<accession>A0ABV6R9I4</accession>
<dbReference type="InterPro" id="IPR024775">
    <property type="entry name" value="DinB-like"/>
</dbReference>
<dbReference type="RefSeq" id="WP_376978282.1">
    <property type="nucleotide sequence ID" value="NZ_JBHLSV010000003.1"/>
</dbReference>
<comment type="caution">
    <text evidence="2">The sequence shown here is derived from an EMBL/GenBank/DDBJ whole genome shotgun (WGS) entry which is preliminary data.</text>
</comment>
<protein>
    <submittedName>
        <fullName evidence="2">DinB family protein</fullName>
    </submittedName>
</protein>
<dbReference type="Gene3D" id="1.20.120.450">
    <property type="entry name" value="dinb family like domain"/>
    <property type="match status" value="1"/>
</dbReference>
<proteinExistence type="predicted"/>
<keyword evidence="3" id="KW-1185">Reference proteome</keyword>